<dbReference type="InterPro" id="IPR036291">
    <property type="entry name" value="NAD(P)-bd_dom_sf"/>
</dbReference>
<evidence type="ECO:0000313" key="6">
    <source>
        <dbReference type="Proteomes" id="UP000033608"/>
    </source>
</evidence>
<dbReference type="GO" id="GO:0009435">
    <property type="term" value="P:NAD+ biosynthetic process"/>
    <property type="evidence" value="ECO:0007669"/>
    <property type="project" value="InterPro"/>
</dbReference>
<name>A0A0F5LRX4_9HYPH</name>
<gene>
    <name evidence="5" type="ORF">SAMN02745223_03086</name>
    <name evidence="4" type="ORF">VW29_10745</name>
</gene>
<dbReference type="AlphaFoldDB" id="A0A0F5LRX4"/>
<evidence type="ECO:0000259" key="2">
    <source>
        <dbReference type="Pfam" id="PF01958"/>
    </source>
</evidence>
<dbReference type="Proteomes" id="UP000033608">
    <property type="component" value="Unassembled WGS sequence"/>
</dbReference>
<dbReference type="RefSeq" id="WP_046135305.1">
    <property type="nucleotide sequence ID" value="NZ_FQVC01000010.1"/>
</dbReference>
<dbReference type="Gene3D" id="3.30.360.10">
    <property type="entry name" value="Dihydrodipicolinate Reductase, domain 2"/>
    <property type="match status" value="1"/>
</dbReference>
<dbReference type="EMBL" id="FQVC01000010">
    <property type="protein sequence ID" value="SHF60574.1"/>
    <property type="molecule type" value="Genomic_DNA"/>
</dbReference>
<dbReference type="Pfam" id="PF03447">
    <property type="entry name" value="NAD_binding_3"/>
    <property type="match status" value="1"/>
</dbReference>
<dbReference type="EMBL" id="LAJF01000076">
    <property type="protein sequence ID" value="KKB84422.1"/>
    <property type="molecule type" value="Genomic_DNA"/>
</dbReference>
<dbReference type="STRING" id="1121477.SAMN02745223_03086"/>
<protein>
    <submittedName>
        <fullName evidence="5">Aspartate dehydrogenase</fullName>
    </submittedName>
</protein>
<comment type="similarity">
    <text evidence="1">Belongs to the L-aspartate dehydrogenase family.</text>
</comment>
<dbReference type="PANTHER" id="PTHR31873:SF6">
    <property type="entry name" value="ASPARTATE DEHYDROGENASE DOMAIN-CONTAINING PROTEIN"/>
    <property type="match status" value="1"/>
</dbReference>
<dbReference type="PATRIC" id="fig|1121477.3.peg.3281"/>
<dbReference type="GO" id="GO:0033735">
    <property type="term" value="F:aspartate dehydrogenase [NAD(P)+] activity"/>
    <property type="evidence" value="ECO:0007669"/>
    <property type="project" value="InterPro"/>
</dbReference>
<dbReference type="SUPFAM" id="SSF51735">
    <property type="entry name" value="NAD(P)-binding Rossmann-fold domains"/>
    <property type="match status" value="1"/>
</dbReference>
<reference evidence="4 6" key="1">
    <citation type="submission" date="2015-03" db="EMBL/GenBank/DDBJ databases">
        <authorList>
            <person name="Hassan Y.I."/>
            <person name="Lepp D."/>
            <person name="Zhou T."/>
        </authorList>
    </citation>
    <scope>NUCLEOTIDE SEQUENCE [LARGE SCALE GENOMIC DNA]</scope>
    <source>
        <strain evidence="4 6">DSM 17137</strain>
    </source>
</reference>
<evidence type="ECO:0000313" key="7">
    <source>
        <dbReference type="Proteomes" id="UP000184533"/>
    </source>
</evidence>
<dbReference type="PANTHER" id="PTHR31873">
    <property type="entry name" value="L-ASPARTATE DEHYDROGENASE-RELATED"/>
    <property type="match status" value="1"/>
</dbReference>
<dbReference type="Proteomes" id="UP000184533">
    <property type="component" value="Unassembled WGS sequence"/>
</dbReference>
<dbReference type="InterPro" id="IPR002811">
    <property type="entry name" value="Asp_DH"/>
</dbReference>
<dbReference type="Pfam" id="PF01958">
    <property type="entry name" value="Asp_DH_C"/>
    <property type="match status" value="1"/>
</dbReference>
<accession>A0A0F5LRX4</accession>
<reference evidence="5 7" key="2">
    <citation type="submission" date="2016-11" db="EMBL/GenBank/DDBJ databases">
        <authorList>
            <person name="Jaros S."/>
            <person name="Januszkiewicz K."/>
            <person name="Wedrychowicz H."/>
        </authorList>
    </citation>
    <scope>NUCLEOTIDE SEQUENCE [LARGE SCALE GENOMIC DNA]</scope>
    <source>
        <strain evidence="5 7">DSM 17137</strain>
    </source>
</reference>
<keyword evidence="6" id="KW-1185">Reference proteome</keyword>
<dbReference type="InterPro" id="IPR005106">
    <property type="entry name" value="Asp/hSer_DH_NAD-bd"/>
</dbReference>
<feature type="domain" description="Aspartate/homoserine dehydrogenase NAD-binding" evidence="3">
    <location>
        <begin position="18"/>
        <end position="124"/>
    </location>
</feature>
<organism evidence="4 6">
    <name type="scientific">Devosia limi DSM 17137</name>
    <dbReference type="NCBI Taxonomy" id="1121477"/>
    <lineage>
        <taxon>Bacteria</taxon>
        <taxon>Pseudomonadati</taxon>
        <taxon>Pseudomonadota</taxon>
        <taxon>Alphaproteobacteria</taxon>
        <taxon>Hyphomicrobiales</taxon>
        <taxon>Devosiaceae</taxon>
        <taxon>Devosia</taxon>
    </lineage>
</organism>
<dbReference type="GO" id="GO:0050661">
    <property type="term" value="F:NADP binding"/>
    <property type="evidence" value="ECO:0007669"/>
    <property type="project" value="InterPro"/>
</dbReference>
<dbReference type="Gene3D" id="3.40.50.720">
    <property type="entry name" value="NAD(P)-binding Rossmann-like Domain"/>
    <property type="match status" value="1"/>
</dbReference>
<evidence type="ECO:0000313" key="4">
    <source>
        <dbReference type="EMBL" id="KKB84422.1"/>
    </source>
</evidence>
<feature type="domain" description="Aspartate dehydrogenase" evidence="2">
    <location>
        <begin position="163"/>
        <end position="240"/>
    </location>
</feature>
<evidence type="ECO:0000259" key="3">
    <source>
        <dbReference type="Pfam" id="PF03447"/>
    </source>
</evidence>
<evidence type="ECO:0000256" key="1">
    <source>
        <dbReference type="ARBA" id="ARBA00008331"/>
    </source>
</evidence>
<evidence type="ECO:0000313" key="5">
    <source>
        <dbReference type="EMBL" id="SHF60574.1"/>
    </source>
</evidence>
<sequence>MPAALQSRNGVTRIGIIGAGRIAQAIMASIRSGEAGACEVSAVLARRIVERSDLEPLLTTDREAFLATRPDLIIEAAGPAALTEHGVAAIAVTDIWSISAMALADRDFAAAVEAAGKRSGHRLRLVGGAVAGLDAAAIAARDPNAKIRFEAITDGASDGAPNFEGSTREAVATLHGVNVVAAAAIAGTGFDATTLKFFDRKPGARRYFNIHIESTVGLYMMSSSPNLSPTQGATAVVAASVVTALVQAQQTVWAG</sequence>
<proteinExistence type="inferred from homology"/>